<evidence type="ECO:0000256" key="1">
    <source>
        <dbReference type="SAM" id="Phobius"/>
    </source>
</evidence>
<keyword evidence="3" id="KW-1185">Reference proteome</keyword>
<protein>
    <submittedName>
        <fullName evidence="2">Uncharacterized protein</fullName>
    </submittedName>
</protein>
<accession>A0A161R5C6</accession>
<dbReference type="AlphaFoldDB" id="A0A161R5C6"/>
<feature type="transmembrane region" description="Helical" evidence="1">
    <location>
        <begin position="6"/>
        <end position="25"/>
    </location>
</feature>
<proteinExistence type="predicted"/>
<organism evidence="2 3">
    <name type="scientific">Crenobacter luteus</name>
    <dbReference type="NCBI Taxonomy" id="1452487"/>
    <lineage>
        <taxon>Bacteria</taxon>
        <taxon>Pseudomonadati</taxon>
        <taxon>Pseudomonadota</taxon>
        <taxon>Betaproteobacteria</taxon>
        <taxon>Neisseriales</taxon>
        <taxon>Neisseriaceae</taxon>
        <taxon>Crenobacter</taxon>
    </lineage>
</organism>
<keyword evidence="1" id="KW-0812">Transmembrane</keyword>
<gene>
    <name evidence="2" type="ORF">AVW16_12905</name>
</gene>
<keyword evidence="1" id="KW-0472">Membrane</keyword>
<dbReference type="EMBL" id="LQQU01000030">
    <property type="protein sequence ID" value="KZE30067.1"/>
    <property type="molecule type" value="Genomic_DNA"/>
</dbReference>
<evidence type="ECO:0000313" key="2">
    <source>
        <dbReference type="EMBL" id="KZE30067.1"/>
    </source>
</evidence>
<comment type="caution">
    <text evidence="2">The sequence shown here is derived from an EMBL/GenBank/DDBJ whole genome shotgun (WGS) entry which is preliminary data.</text>
</comment>
<keyword evidence="1" id="KW-1133">Transmembrane helix</keyword>
<dbReference type="Proteomes" id="UP000076625">
    <property type="component" value="Unassembled WGS sequence"/>
</dbReference>
<dbReference type="RefSeq" id="WP_066613479.1">
    <property type="nucleotide sequence ID" value="NZ_LQQU01000030.1"/>
</dbReference>
<sequence length="141" mass="15429">MTRTQLKWGAIGVGLLVVAALKFLLISWYWHRDGDAVAAEPLNCVPQQGCELPGGGRLLFTSSPRQEAPFEIRVDGVPGEPPSAEFAMPAMDMGFNRYRFVADGGGWRATVTLPVCATGARDWLMTLEAGGRRYTVPFRTQ</sequence>
<dbReference type="OrthoDB" id="9134483at2"/>
<name>A0A161R5C6_9NEIS</name>
<evidence type="ECO:0000313" key="3">
    <source>
        <dbReference type="Proteomes" id="UP000076625"/>
    </source>
</evidence>
<dbReference type="STRING" id="1452487.AVW16_12905"/>
<reference evidence="3" key="1">
    <citation type="submission" date="2016-01" db="EMBL/GenBank/DDBJ databases">
        <title>Draft genome of Chromobacterium sp. F49.</title>
        <authorList>
            <person name="Hong K.W."/>
        </authorList>
    </citation>
    <scope>NUCLEOTIDE SEQUENCE [LARGE SCALE GENOMIC DNA]</scope>
    <source>
        <strain evidence="3">CN10</strain>
    </source>
</reference>